<dbReference type="GO" id="GO:0046872">
    <property type="term" value="F:metal ion binding"/>
    <property type="evidence" value="ECO:0007669"/>
    <property type="project" value="UniProtKB-KW"/>
</dbReference>
<keyword evidence="7" id="KW-0479">Metal-binding</keyword>
<feature type="domain" description="Peptidase M16 C-terminal" evidence="16">
    <location>
        <begin position="182"/>
        <end position="345"/>
    </location>
</feature>
<keyword evidence="6" id="KW-0645">Protease</keyword>
<dbReference type="PANTHER" id="PTHR43690:SF18">
    <property type="entry name" value="INSULIN-DEGRADING ENZYME-RELATED"/>
    <property type="match status" value="1"/>
</dbReference>
<dbReference type="Pfam" id="PF05193">
    <property type="entry name" value="Peptidase_M16_C"/>
    <property type="match status" value="1"/>
</dbReference>
<dbReference type="STRING" id="247523.B0W48_19665"/>
<evidence type="ECO:0000259" key="15">
    <source>
        <dbReference type="Pfam" id="PF00675"/>
    </source>
</evidence>
<comment type="cofactor">
    <cofactor evidence="1">
        <name>Zn(2+)</name>
        <dbReference type="ChEBI" id="CHEBI:29105"/>
    </cofactor>
</comment>
<gene>
    <name evidence="19" type="ORF">B0W48_19665</name>
</gene>
<dbReference type="PROSITE" id="PS00143">
    <property type="entry name" value="INSULINASE"/>
    <property type="match status" value="1"/>
</dbReference>
<dbReference type="RefSeq" id="WP_077538533.1">
    <property type="nucleotide sequence ID" value="NZ_CP019628.1"/>
</dbReference>
<evidence type="ECO:0000259" key="18">
    <source>
        <dbReference type="Pfam" id="PF22456"/>
    </source>
</evidence>
<feature type="domain" description="Coenzyme PQQ synthesis protein F-like C-terminal lobe" evidence="18">
    <location>
        <begin position="745"/>
        <end position="843"/>
    </location>
</feature>
<evidence type="ECO:0000256" key="13">
    <source>
        <dbReference type="ARBA" id="ARBA00033450"/>
    </source>
</evidence>
<dbReference type="Gene3D" id="3.30.830.10">
    <property type="entry name" value="Metalloenzyme, LuxS/M16 peptidase-like"/>
    <property type="match status" value="4"/>
</dbReference>
<proteinExistence type="inferred from homology"/>
<evidence type="ECO:0000256" key="14">
    <source>
        <dbReference type="RuleBase" id="RU004447"/>
    </source>
</evidence>
<evidence type="ECO:0000313" key="20">
    <source>
        <dbReference type="Proteomes" id="UP000188243"/>
    </source>
</evidence>
<evidence type="ECO:0000259" key="16">
    <source>
        <dbReference type="Pfam" id="PF05193"/>
    </source>
</evidence>
<dbReference type="Pfam" id="PF16187">
    <property type="entry name" value="Peptidase_M16_M"/>
    <property type="match status" value="1"/>
</dbReference>
<evidence type="ECO:0000256" key="1">
    <source>
        <dbReference type="ARBA" id="ARBA00001947"/>
    </source>
</evidence>
<keyword evidence="9" id="KW-0862">Zinc</keyword>
<evidence type="ECO:0000256" key="6">
    <source>
        <dbReference type="ARBA" id="ARBA00022670"/>
    </source>
</evidence>
<comment type="function">
    <text evidence="2">Endopeptidase that degrades small peptides of less than 7 kDa, such as glucagon and insulin.</text>
</comment>
<dbReference type="InterPro" id="IPR001431">
    <property type="entry name" value="Pept_M16_Zn_BS"/>
</dbReference>
<dbReference type="EC" id="3.4.24.55" evidence="4"/>
<dbReference type="InterPro" id="IPR011249">
    <property type="entry name" value="Metalloenz_LuxS/M16"/>
</dbReference>
<dbReference type="FunFam" id="3.30.830.10:FF:000005">
    <property type="entry name" value="nardilysin isoform X1"/>
    <property type="match status" value="1"/>
</dbReference>
<organism evidence="19 20">
    <name type="scientific">Pseudoalteromonas aliena</name>
    <dbReference type="NCBI Taxonomy" id="247523"/>
    <lineage>
        <taxon>Bacteria</taxon>
        <taxon>Pseudomonadati</taxon>
        <taxon>Pseudomonadota</taxon>
        <taxon>Gammaproteobacteria</taxon>
        <taxon>Alteromonadales</taxon>
        <taxon>Pseudoalteromonadaceae</taxon>
        <taxon>Pseudoalteromonas</taxon>
    </lineage>
</organism>
<dbReference type="SUPFAM" id="SSF63411">
    <property type="entry name" value="LuxS/MPP-like metallohydrolase"/>
    <property type="match status" value="4"/>
</dbReference>
<evidence type="ECO:0000256" key="11">
    <source>
        <dbReference type="ARBA" id="ARBA00029597"/>
    </source>
</evidence>
<accession>A0A1Q2H338</accession>
<keyword evidence="8" id="KW-0378">Hydrolase</keyword>
<dbReference type="InterPro" id="IPR032632">
    <property type="entry name" value="Peptidase_M16_M"/>
</dbReference>
<evidence type="ECO:0000256" key="12">
    <source>
        <dbReference type="ARBA" id="ARBA00031184"/>
    </source>
</evidence>
<evidence type="ECO:0000256" key="8">
    <source>
        <dbReference type="ARBA" id="ARBA00022801"/>
    </source>
</evidence>
<feature type="domain" description="Peptidase M16 N-terminal" evidence="15">
    <location>
        <begin position="21"/>
        <end position="138"/>
    </location>
</feature>
<evidence type="ECO:0000256" key="5">
    <source>
        <dbReference type="ARBA" id="ARBA00017565"/>
    </source>
</evidence>
<dbReference type="InterPro" id="IPR054734">
    <property type="entry name" value="PqqF-like_C_4"/>
</dbReference>
<evidence type="ECO:0000256" key="10">
    <source>
        <dbReference type="ARBA" id="ARBA00023049"/>
    </source>
</evidence>
<dbReference type="InterPro" id="IPR007863">
    <property type="entry name" value="Peptidase_M16_C"/>
</dbReference>
<dbReference type="InterPro" id="IPR050626">
    <property type="entry name" value="Peptidase_M16"/>
</dbReference>
<evidence type="ECO:0000313" key="19">
    <source>
        <dbReference type="EMBL" id="AQQ01797.1"/>
    </source>
</evidence>
<comment type="similarity">
    <text evidence="3 14">Belongs to the peptidase M16 family.</text>
</comment>
<evidence type="ECO:0000256" key="2">
    <source>
        <dbReference type="ARBA" id="ARBA00002184"/>
    </source>
</evidence>
<reference evidence="19 20" key="1">
    <citation type="submission" date="2017-02" db="EMBL/GenBank/DDBJ databases">
        <title>Complete genome sequence of the cold-active Pseudoalteromonas aliena strain EH1 isolated from Arctic seawater.</title>
        <authorList>
            <person name="Kim E."/>
            <person name="Heo E."/>
            <person name="Kim H."/>
            <person name="Kim D."/>
        </authorList>
    </citation>
    <scope>NUCLEOTIDE SEQUENCE [LARGE SCALE GENOMIC DNA]</scope>
    <source>
        <strain evidence="19 20">EH1</strain>
    </source>
</reference>
<feature type="domain" description="Peptidase M16 middle/third" evidence="17">
    <location>
        <begin position="367"/>
        <end position="631"/>
    </location>
</feature>
<sequence length="907" mass="104909">MNISRNDNRAYRAFTLDNGLKVLLVQDKDSTKAAASMAVNAGHFDDPVDRQGLAHFLEHMVFLGTDQFPESGSFNNFVSQAGGNTNAWTGTEHTCYFFDINNQEFKRALQQFSRFFIAPLLSPAETEKERNAIEAEFKLKIKDDGRRIYQAHKETVNPAHPFAKFSVGNLQTLADRERCISDELRDFFNTFYQAQWMTLVICANEELDTLQDWTNTYFNQVNGHKNLKKPAINEPLYRKQDIGKILHIEPHKHMQKLIVSFAMPNIDDFYRHKTVSFIAHLLGYEGAGSLYSILKEQGWINALSAGGGINGSNFKDFNISMALTDEGIEYFEDIIEMVFEYICLINTNTDKLPRLYQDKKNLLQIAFDNQEKSRLIDWVSNLSINMQHYDECNYVQGDYLMEGFKRATHEMAMQWLTPNNMRVVLIHPDVEPEHKTAWYNTPYKVEKVSSSWLDALSDINEPLNEMLLPTANPYLTKEVVLFDIEKPQTQPKLLVKENGFDFWFKQDNTFRVAKGHFYLAMDSDFAVKDVKHMALTRLFTDLFMDSVGEQFYPAELAGLSYHLTSHQGGLTLHTAGLSSSQLELVDQLIDALFNVEICAKRFAEYKKQLVRHWRNSNQNKPVSELFSILGAKVMPWNPQPGDLASTLKNTSFQQFKEFRRDFFKALHVESFLHGNWQQDDAIAFQKKVAAHLKNATTIDDLRRPLFEIKKVTRYELELPCNDHAMVIYYQAQTSSVTEKIKMMALNHLINQDYFNELRTTQQLGYLVGAGYAPFNTRAGIAFYIQSPTFDTTTLIHRHNCFISQYLNTIDKIDEHNWQQQKHGLITHIAEKDKNLRLRSQRLWLAIGNRDHEFNMQQKLLKALNALTLEDIKEYAVQLFDEDRPRYELLSSAKVSKSQNMPIYSHSL</sequence>
<evidence type="ECO:0000256" key="7">
    <source>
        <dbReference type="ARBA" id="ARBA00022723"/>
    </source>
</evidence>
<name>A0A1Q2H338_9GAMM</name>
<dbReference type="Pfam" id="PF22456">
    <property type="entry name" value="PqqF-like_C_4"/>
    <property type="match status" value="1"/>
</dbReference>
<evidence type="ECO:0000256" key="3">
    <source>
        <dbReference type="ARBA" id="ARBA00007261"/>
    </source>
</evidence>
<evidence type="ECO:0000256" key="4">
    <source>
        <dbReference type="ARBA" id="ARBA00012449"/>
    </source>
</evidence>
<keyword evidence="10" id="KW-0482">Metalloprotease</keyword>
<dbReference type="InterPro" id="IPR011765">
    <property type="entry name" value="Pept_M16_N"/>
</dbReference>
<dbReference type="GO" id="GO:0004222">
    <property type="term" value="F:metalloendopeptidase activity"/>
    <property type="evidence" value="ECO:0007669"/>
    <property type="project" value="UniProtKB-EC"/>
</dbReference>
<dbReference type="GO" id="GO:0006508">
    <property type="term" value="P:proteolysis"/>
    <property type="evidence" value="ECO:0007669"/>
    <property type="project" value="UniProtKB-KW"/>
</dbReference>
<dbReference type="FunFam" id="3.30.830.10:FF:000012">
    <property type="entry name" value="Protease 3"/>
    <property type="match status" value="1"/>
</dbReference>
<dbReference type="Proteomes" id="UP000188243">
    <property type="component" value="Chromosome"/>
</dbReference>
<dbReference type="KEGG" id="paln:B0W48_19665"/>
<dbReference type="AlphaFoldDB" id="A0A1Q2H338"/>
<dbReference type="EMBL" id="CP019628">
    <property type="protein sequence ID" value="AQQ01797.1"/>
    <property type="molecule type" value="Genomic_DNA"/>
</dbReference>
<evidence type="ECO:0000256" key="9">
    <source>
        <dbReference type="ARBA" id="ARBA00022833"/>
    </source>
</evidence>
<evidence type="ECO:0000259" key="17">
    <source>
        <dbReference type="Pfam" id="PF16187"/>
    </source>
</evidence>
<dbReference type="Pfam" id="PF00675">
    <property type="entry name" value="Peptidase_M16"/>
    <property type="match status" value="1"/>
</dbReference>
<dbReference type="GO" id="GO:0005737">
    <property type="term" value="C:cytoplasm"/>
    <property type="evidence" value="ECO:0007669"/>
    <property type="project" value="UniProtKB-ARBA"/>
</dbReference>
<protein>
    <recommendedName>
        <fullName evidence="5">Protease 3</fullName>
        <ecNumber evidence="4">3.4.24.55</ecNumber>
    </recommendedName>
    <alternativeName>
        <fullName evidence="13">Pitrilysin</fullName>
    </alternativeName>
    <alternativeName>
        <fullName evidence="12">Protease III</fullName>
    </alternativeName>
    <alternativeName>
        <fullName evidence="11">Protease pi</fullName>
    </alternativeName>
</protein>
<dbReference type="PANTHER" id="PTHR43690">
    <property type="entry name" value="NARDILYSIN"/>
    <property type="match status" value="1"/>
</dbReference>